<dbReference type="Proteomes" id="UP000027920">
    <property type="component" value="Unassembled WGS sequence"/>
</dbReference>
<dbReference type="HOGENOM" id="CLU_1111408_0_0_1"/>
<feature type="compositionally biased region" description="Basic and acidic residues" evidence="1">
    <location>
        <begin position="39"/>
        <end position="48"/>
    </location>
</feature>
<keyword evidence="3" id="KW-1185">Reference proteome</keyword>
<organism evidence="2 3">
    <name type="scientific">Exophiala aquamarina CBS 119918</name>
    <dbReference type="NCBI Taxonomy" id="1182545"/>
    <lineage>
        <taxon>Eukaryota</taxon>
        <taxon>Fungi</taxon>
        <taxon>Dikarya</taxon>
        <taxon>Ascomycota</taxon>
        <taxon>Pezizomycotina</taxon>
        <taxon>Eurotiomycetes</taxon>
        <taxon>Chaetothyriomycetidae</taxon>
        <taxon>Chaetothyriales</taxon>
        <taxon>Herpotrichiellaceae</taxon>
        <taxon>Exophiala</taxon>
    </lineage>
</organism>
<feature type="region of interest" description="Disordered" evidence="1">
    <location>
        <begin position="149"/>
        <end position="190"/>
    </location>
</feature>
<gene>
    <name evidence="2" type="ORF">A1O9_02893</name>
</gene>
<dbReference type="VEuPathDB" id="FungiDB:A1O9_02893"/>
<comment type="caution">
    <text evidence="2">The sequence shown here is derived from an EMBL/GenBank/DDBJ whole genome shotgun (WGS) entry which is preliminary data.</text>
</comment>
<dbReference type="EMBL" id="AMGV01000002">
    <property type="protein sequence ID" value="KEF61328.1"/>
    <property type="molecule type" value="Genomic_DNA"/>
</dbReference>
<sequence>MPLLESASKHKFRCLVAHKEADGVFLPGDEFVYTSGSLGKRDPRDRSDPLVTRSVRPARQPAGDLRRSKKPENFFWEIFSPAGAWVLLGEASGPNGVEKLILDREAGWNHGYSSEPWRRFDVLRWESQSLKFLGTLDDVRKNWYDGKQRQLAPTSPPEAPPAEAPPETPAETPVVAPPVTPPVNANIDPSLDSLDLDAQIVGLYPQNIDQDPEKIDPNSENIDLDAEYFDPDLGYFVRYLQDFDPNAYAA</sequence>
<evidence type="ECO:0000256" key="1">
    <source>
        <dbReference type="SAM" id="MobiDB-lite"/>
    </source>
</evidence>
<reference evidence="2 3" key="1">
    <citation type="submission" date="2013-03" db="EMBL/GenBank/DDBJ databases">
        <title>The Genome Sequence of Exophiala aquamarina CBS 119918.</title>
        <authorList>
            <consortium name="The Broad Institute Genomics Platform"/>
            <person name="Cuomo C."/>
            <person name="de Hoog S."/>
            <person name="Gorbushina A."/>
            <person name="Walker B."/>
            <person name="Young S.K."/>
            <person name="Zeng Q."/>
            <person name="Gargeya S."/>
            <person name="Fitzgerald M."/>
            <person name="Haas B."/>
            <person name="Abouelleil A."/>
            <person name="Allen A.W."/>
            <person name="Alvarado L."/>
            <person name="Arachchi H.M."/>
            <person name="Berlin A.M."/>
            <person name="Chapman S.B."/>
            <person name="Gainer-Dewar J."/>
            <person name="Goldberg J."/>
            <person name="Griggs A."/>
            <person name="Gujja S."/>
            <person name="Hansen M."/>
            <person name="Howarth C."/>
            <person name="Imamovic A."/>
            <person name="Ireland A."/>
            <person name="Larimer J."/>
            <person name="McCowan C."/>
            <person name="Murphy C."/>
            <person name="Pearson M."/>
            <person name="Poon T.W."/>
            <person name="Priest M."/>
            <person name="Roberts A."/>
            <person name="Saif S."/>
            <person name="Shea T."/>
            <person name="Sisk P."/>
            <person name="Sykes S."/>
            <person name="Wortman J."/>
            <person name="Nusbaum C."/>
            <person name="Birren B."/>
        </authorList>
    </citation>
    <scope>NUCLEOTIDE SEQUENCE [LARGE SCALE GENOMIC DNA]</scope>
    <source>
        <strain evidence="2 3">CBS 119918</strain>
    </source>
</reference>
<proteinExistence type="predicted"/>
<feature type="compositionally biased region" description="Pro residues" evidence="1">
    <location>
        <begin position="154"/>
        <end position="168"/>
    </location>
</feature>
<dbReference type="AlphaFoldDB" id="A0A072PPT4"/>
<dbReference type="RefSeq" id="XP_013263918.1">
    <property type="nucleotide sequence ID" value="XM_013408464.1"/>
</dbReference>
<feature type="region of interest" description="Disordered" evidence="1">
    <location>
        <begin position="34"/>
        <end position="66"/>
    </location>
</feature>
<dbReference type="GeneID" id="25277834"/>
<name>A0A072PPT4_9EURO</name>
<accession>A0A072PPT4</accession>
<protein>
    <submittedName>
        <fullName evidence="2">Uncharacterized protein</fullName>
    </submittedName>
</protein>
<evidence type="ECO:0000313" key="2">
    <source>
        <dbReference type="EMBL" id="KEF61328.1"/>
    </source>
</evidence>
<evidence type="ECO:0000313" key="3">
    <source>
        <dbReference type="Proteomes" id="UP000027920"/>
    </source>
</evidence>